<proteinExistence type="predicted"/>
<dbReference type="EMBL" id="ML119060">
    <property type="protein sequence ID" value="ROT35911.1"/>
    <property type="molecule type" value="Genomic_DNA"/>
</dbReference>
<dbReference type="RefSeq" id="XP_028463717.1">
    <property type="nucleotide sequence ID" value="XM_028614492.1"/>
</dbReference>
<accession>A0A3N2PMZ9</accession>
<feature type="region of interest" description="Disordered" evidence="1">
    <location>
        <begin position="24"/>
        <end position="59"/>
    </location>
</feature>
<evidence type="ECO:0000313" key="2">
    <source>
        <dbReference type="EMBL" id="ROT35911.1"/>
    </source>
</evidence>
<evidence type="ECO:0000313" key="3">
    <source>
        <dbReference type="Proteomes" id="UP000272025"/>
    </source>
</evidence>
<reference evidence="2 3" key="1">
    <citation type="journal article" date="2018" name="Mol. Ecol.">
        <title>The obligate alkalophilic soda-lake fungus Sodiomyces alkalinus has shifted to a protein diet.</title>
        <authorList>
            <person name="Grum-Grzhimaylo A.A."/>
            <person name="Falkoski D.L."/>
            <person name="van den Heuvel J."/>
            <person name="Valero-Jimenez C.A."/>
            <person name="Min B."/>
            <person name="Choi I.G."/>
            <person name="Lipzen A."/>
            <person name="Daum C.G."/>
            <person name="Aanen D.K."/>
            <person name="Tsang A."/>
            <person name="Henrissat B."/>
            <person name="Bilanenko E.N."/>
            <person name="de Vries R.P."/>
            <person name="van Kan J.A.L."/>
            <person name="Grigoriev I.V."/>
            <person name="Debets A.J.M."/>
        </authorList>
    </citation>
    <scope>NUCLEOTIDE SEQUENCE [LARGE SCALE GENOMIC DNA]</scope>
    <source>
        <strain evidence="2 3">F11</strain>
    </source>
</reference>
<sequence>MNTLCFVHLLRDLEMVVNHDVLPSGWPTPSHSSKSAKEGNDDRSSTHEQGAPCSDSRQDHWASRFHDAKGYFQAKERANGALNQAYPHCNVEMLVYGMDVPGPSLWWTNRASASADNYLQTCPLPRDSSMGKPNAFNLYGLQDCHFGGLREIFGAQPDDRRYPMPAYPERYQRERGENVYVSTTNGTEMKMA</sequence>
<keyword evidence="3" id="KW-1185">Reference proteome</keyword>
<name>A0A3N2PMZ9_SODAK</name>
<protein>
    <submittedName>
        <fullName evidence="2">Uncharacterized protein</fullName>
    </submittedName>
</protein>
<evidence type="ECO:0000256" key="1">
    <source>
        <dbReference type="SAM" id="MobiDB-lite"/>
    </source>
</evidence>
<organism evidence="2 3">
    <name type="scientific">Sodiomyces alkalinus (strain CBS 110278 / VKM F-3762 / F11)</name>
    <name type="common">Alkaliphilic filamentous fungus</name>
    <dbReference type="NCBI Taxonomy" id="1314773"/>
    <lineage>
        <taxon>Eukaryota</taxon>
        <taxon>Fungi</taxon>
        <taxon>Dikarya</taxon>
        <taxon>Ascomycota</taxon>
        <taxon>Pezizomycotina</taxon>
        <taxon>Sordariomycetes</taxon>
        <taxon>Hypocreomycetidae</taxon>
        <taxon>Glomerellales</taxon>
        <taxon>Plectosphaerellaceae</taxon>
        <taxon>Sodiomyces</taxon>
    </lineage>
</organism>
<dbReference type="Proteomes" id="UP000272025">
    <property type="component" value="Unassembled WGS sequence"/>
</dbReference>
<feature type="compositionally biased region" description="Basic and acidic residues" evidence="1">
    <location>
        <begin position="35"/>
        <end position="46"/>
    </location>
</feature>
<dbReference type="GeneID" id="39582970"/>
<gene>
    <name evidence="2" type="ORF">SODALDRAFT_362762</name>
</gene>
<dbReference type="AlphaFoldDB" id="A0A3N2PMZ9"/>